<keyword evidence="4" id="KW-0049">Antioxidant</keyword>
<keyword evidence="3" id="KW-0575">Peroxidase</keyword>
<dbReference type="EMBL" id="JACIEV010000001">
    <property type="protein sequence ID" value="MBB4152142.1"/>
    <property type="molecule type" value="Genomic_DNA"/>
</dbReference>
<feature type="domain" description="Thioredoxin" evidence="13">
    <location>
        <begin position="21"/>
        <end position="176"/>
    </location>
</feature>
<evidence type="ECO:0000256" key="6">
    <source>
        <dbReference type="ARBA" id="ARBA00023157"/>
    </source>
</evidence>
<dbReference type="PANTHER" id="PTHR42801:SF4">
    <property type="entry name" value="AHPC_TSA FAMILY PROTEIN"/>
    <property type="match status" value="1"/>
</dbReference>
<reference evidence="14 15" key="1">
    <citation type="submission" date="2020-08" db="EMBL/GenBank/DDBJ databases">
        <title>Genomic Encyclopedia of Type Strains, Phase IV (KMG-IV): sequencing the most valuable type-strain genomes for metagenomic binning, comparative biology and taxonomic classification.</title>
        <authorList>
            <person name="Goeker M."/>
        </authorList>
    </citation>
    <scope>NUCLEOTIDE SEQUENCE [LARGE SCALE GENOMIC DNA]</scope>
    <source>
        <strain evidence="14 15">YC6723</strain>
    </source>
</reference>
<evidence type="ECO:0000259" key="13">
    <source>
        <dbReference type="PROSITE" id="PS51352"/>
    </source>
</evidence>
<evidence type="ECO:0000256" key="11">
    <source>
        <dbReference type="ARBA" id="ARBA00049091"/>
    </source>
</evidence>
<organism evidence="14 15">
    <name type="scientific">Sphingomonas jinjuensis</name>
    <dbReference type="NCBI Taxonomy" id="535907"/>
    <lineage>
        <taxon>Bacteria</taxon>
        <taxon>Pseudomonadati</taxon>
        <taxon>Pseudomonadota</taxon>
        <taxon>Alphaproteobacteria</taxon>
        <taxon>Sphingomonadales</taxon>
        <taxon>Sphingomonadaceae</taxon>
        <taxon>Sphingomonas</taxon>
    </lineage>
</organism>
<evidence type="ECO:0000256" key="4">
    <source>
        <dbReference type="ARBA" id="ARBA00022862"/>
    </source>
</evidence>
<dbReference type="CDD" id="cd03017">
    <property type="entry name" value="PRX_BCP"/>
    <property type="match status" value="1"/>
</dbReference>
<evidence type="ECO:0000313" key="14">
    <source>
        <dbReference type="EMBL" id="MBB4152142.1"/>
    </source>
</evidence>
<accession>A0A840F6C6</accession>
<evidence type="ECO:0000256" key="8">
    <source>
        <dbReference type="ARBA" id="ARBA00032824"/>
    </source>
</evidence>
<dbReference type="GO" id="GO:0034599">
    <property type="term" value="P:cellular response to oxidative stress"/>
    <property type="evidence" value="ECO:0007669"/>
    <property type="project" value="TreeGrafter"/>
</dbReference>
<evidence type="ECO:0000256" key="5">
    <source>
        <dbReference type="ARBA" id="ARBA00023002"/>
    </source>
</evidence>
<dbReference type="EC" id="1.11.1.24" evidence="2"/>
<dbReference type="Proteomes" id="UP000529795">
    <property type="component" value="Unassembled WGS sequence"/>
</dbReference>
<gene>
    <name evidence="14" type="ORF">GGQ80_000018</name>
</gene>
<keyword evidence="15" id="KW-1185">Reference proteome</keyword>
<comment type="caution">
    <text evidence="14">The sequence shown here is derived from an EMBL/GenBank/DDBJ whole genome shotgun (WGS) entry which is preliminary data.</text>
</comment>
<evidence type="ECO:0000256" key="2">
    <source>
        <dbReference type="ARBA" id="ARBA00013017"/>
    </source>
</evidence>
<keyword evidence="6" id="KW-1015">Disulfide bond</keyword>
<dbReference type="AlphaFoldDB" id="A0A840F6C6"/>
<evidence type="ECO:0000256" key="12">
    <source>
        <dbReference type="SAM" id="SignalP"/>
    </source>
</evidence>
<evidence type="ECO:0000256" key="3">
    <source>
        <dbReference type="ARBA" id="ARBA00022559"/>
    </source>
</evidence>
<dbReference type="Gene3D" id="3.40.30.10">
    <property type="entry name" value="Glutaredoxin"/>
    <property type="match status" value="1"/>
</dbReference>
<dbReference type="InterPro" id="IPR050924">
    <property type="entry name" value="Peroxiredoxin_BCP/PrxQ"/>
</dbReference>
<keyword evidence="7" id="KW-0676">Redox-active center</keyword>
<proteinExistence type="inferred from homology"/>
<dbReference type="RefSeq" id="WP_183981673.1">
    <property type="nucleotide sequence ID" value="NZ_JACIEV010000001.1"/>
</dbReference>
<dbReference type="InterPro" id="IPR000866">
    <property type="entry name" value="AhpC/TSA"/>
</dbReference>
<dbReference type="Pfam" id="PF00578">
    <property type="entry name" value="AhpC-TSA"/>
    <property type="match status" value="1"/>
</dbReference>
<evidence type="ECO:0000256" key="10">
    <source>
        <dbReference type="ARBA" id="ARBA00042639"/>
    </source>
</evidence>
<feature type="signal peptide" evidence="12">
    <location>
        <begin position="1"/>
        <end position="27"/>
    </location>
</feature>
<evidence type="ECO:0000256" key="1">
    <source>
        <dbReference type="ARBA" id="ARBA00003330"/>
    </source>
</evidence>
<dbReference type="InterPro" id="IPR013766">
    <property type="entry name" value="Thioredoxin_domain"/>
</dbReference>
<comment type="function">
    <text evidence="1">Thiol-specific peroxidase that catalyzes the reduction of hydrogen peroxide and organic hydroperoxides to water and alcohols, respectively. Plays a role in cell protection against oxidative stress by detoxifying peroxides and as sensor of hydrogen peroxide-mediated signaling events.</text>
</comment>
<evidence type="ECO:0000256" key="7">
    <source>
        <dbReference type="ARBA" id="ARBA00023284"/>
    </source>
</evidence>
<dbReference type="GO" id="GO:0045454">
    <property type="term" value="P:cell redox homeostasis"/>
    <property type="evidence" value="ECO:0007669"/>
    <property type="project" value="TreeGrafter"/>
</dbReference>
<comment type="similarity">
    <text evidence="9">Belongs to the peroxiredoxin family. BCP/PrxQ subfamily.</text>
</comment>
<protein>
    <recommendedName>
        <fullName evidence="2">thioredoxin-dependent peroxiredoxin</fullName>
        <ecNumber evidence="2">1.11.1.24</ecNumber>
    </recommendedName>
    <alternativeName>
        <fullName evidence="8">Thioredoxin peroxidase</fullName>
    </alternativeName>
    <alternativeName>
        <fullName evidence="10">Thioredoxin-dependent peroxiredoxin Bcp</fullName>
    </alternativeName>
</protein>
<dbReference type="InterPro" id="IPR036249">
    <property type="entry name" value="Thioredoxin-like_sf"/>
</dbReference>
<dbReference type="PANTHER" id="PTHR42801">
    <property type="entry name" value="THIOREDOXIN-DEPENDENT PEROXIDE REDUCTASE"/>
    <property type="match status" value="1"/>
</dbReference>
<keyword evidence="12" id="KW-0732">Signal</keyword>
<name>A0A840F6C6_9SPHN</name>
<evidence type="ECO:0000313" key="15">
    <source>
        <dbReference type="Proteomes" id="UP000529795"/>
    </source>
</evidence>
<dbReference type="SUPFAM" id="SSF52833">
    <property type="entry name" value="Thioredoxin-like"/>
    <property type="match status" value="1"/>
</dbReference>
<keyword evidence="5" id="KW-0560">Oxidoreductase</keyword>
<sequence length="177" mass="18555">MRFAPFAVAMALAAVPAAATLAPGATAPDFTTRGAIAGNVFSVHLKEQLKKGPVVLYFFPAAFTGGCNAEAHAFAEAIPEFQKAGATVIGMSADDVPTLQRFSAEKCAGKFAVASAGPAIVKSYDVAYPKQIQGRSITSRTSYVIARDGRVVFVHDDMNPADHVAMTLAAVQKLPRK</sequence>
<comment type="catalytic activity">
    <reaction evidence="11">
        <text>a hydroperoxide + [thioredoxin]-dithiol = an alcohol + [thioredoxin]-disulfide + H2O</text>
        <dbReference type="Rhea" id="RHEA:62620"/>
        <dbReference type="Rhea" id="RHEA-COMP:10698"/>
        <dbReference type="Rhea" id="RHEA-COMP:10700"/>
        <dbReference type="ChEBI" id="CHEBI:15377"/>
        <dbReference type="ChEBI" id="CHEBI:29950"/>
        <dbReference type="ChEBI" id="CHEBI:30879"/>
        <dbReference type="ChEBI" id="CHEBI:35924"/>
        <dbReference type="ChEBI" id="CHEBI:50058"/>
        <dbReference type="EC" id="1.11.1.24"/>
    </reaction>
</comment>
<dbReference type="GO" id="GO:0008379">
    <property type="term" value="F:thioredoxin peroxidase activity"/>
    <property type="evidence" value="ECO:0007669"/>
    <property type="project" value="TreeGrafter"/>
</dbReference>
<evidence type="ECO:0000256" key="9">
    <source>
        <dbReference type="ARBA" id="ARBA00038489"/>
    </source>
</evidence>
<dbReference type="GO" id="GO:0005737">
    <property type="term" value="C:cytoplasm"/>
    <property type="evidence" value="ECO:0007669"/>
    <property type="project" value="TreeGrafter"/>
</dbReference>
<feature type="chain" id="PRO_5032478520" description="thioredoxin-dependent peroxiredoxin" evidence="12">
    <location>
        <begin position="28"/>
        <end position="177"/>
    </location>
</feature>
<dbReference type="PROSITE" id="PS51352">
    <property type="entry name" value="THIOREDOXIN_2"/>
    <property type="match status" value="1"/>
</dbReference>